<dbReference type="PANTHER" id="PTHR24369:SF211">
    <property type="entry name" value="LEUCINE-RICH REPEAT-CONTAINING PROTEIN 15-LIKE"/>
    <property type="match status" value="1"/>
</dbReference>
<dbReference type="Pfam" id="PF13855">
    <property type="entry name" value="LRR_8"/>
    <property type="match status" value="3"/>
</dbReference>
<dbReference type="FunFam" id="3.80.10.10:FF:000770">
    <property type="entry name" value="Uncharacterized protein"/>
    <property type="match status" value="1"/>
</dbReference>
<evidence type="ECO:0000313" key="8">
    <source>
        <dbReference type="Proteomes" id="UP000516260"/>
    </source>
</evidence>
<dbReference type="InterPro" id="IPR050541">
    <property type="entry name" value="LRR_TM_domain-containing"/>
</dbReference>
<accession>A0A4Z2BSF6</accession>
<protein>
    <recommendedName>
        <fullName evidence="6">LRRCT domain-containing protein</fullName>
    </recommendedName>
</protein>
<proteinExistence type="predicted"/>
<dbReference type="SMART" id="SM00364">
    <property type="entry name" value="LRR_BAC"/>
    <property type="match status" value="6"/>
</dbReference>
<feature type="domain" description="LRRCT" evidence="6">
    <location>
        <begin position="279"/>
        <end position="331"/>
    </location>
</feature>
<dbReference type="Proteomes" id="UP000516260">
    <property type="component" value="Chromosome 19"/>
</dbReference>
<evidence type="ECO:0000256" key="1">
    <source>
        <dbReference type="ARBA" id="ARBA00022614"/>
    </source>
</evidence>
<name>A0A4Z2BSF6_9TELE</name>
<dbReference type="PROSITE" id="PS51450">
    <property type="entry name" value="LRR"/>
    <property type="match status" value="3"/>
</dbReference>
<evidence type="ECO:0000259" key="6">
    <source>
        <dbReference type="SMART" id="SM00082"/>
    </source>
</evidence>
<evidence type="ECO:0000313" key="7">
    <source>
        <dbReference type="EMBL" id="TNM94862.1"/>
    </source>
</evidence>
<keyword evidence="1" id="KW-0433">Leucine-rich repeat</keyword>
<dbReference type="InterPro" id="IPR003591">
    <property type="entry name" value="Leu-rich_rpt_typical-subtyp"/>
</dbReference>
<organism evidence="7 8">
    <name type="scientific">Takifugu bimaculatus</name>
    <dbReference type="NCBI Taxonomy" id="433685"/>
    <lineage>
        <taxon>Eukaryota</taxon>
        <taxon>Metazoa</taxon>
        <taxon>Chordata</taxon>
        <taxon>Craniata</taxon>
        <taxon>Vertebrata</taxon>
        <taxon>Euteleostomi</taxon>
        <taxon>Actinopterygii</taxon>
        <taxon>Neopterygii</taxon>
        <taxon>Teleostei</taxon>
        <taxon>Neoteleostei</taxon>
        <taxon>Acanthomorphata</taxon>
        <taxon>Eupercaria</taxon>
        <taxon>Tetraodontiformes</taxon>
        <taxon>Tetradontoidea</taxon>
        <taxon>Tetraodontidae</taxon>
        <taxon>Takifugu</taxon>
    </lineage>
</organism>
<evidence type="ECO:0000256" key="2">
    <source>
        <dbReference type="ARBA" id="ARBA00022729"/>
    </source>
</evidence>
<reference evidence="7 8" key="1">
    <citation type="submission" date="2019-04" db="EMBL/GenBank/DDBJ databases">
        <title>The sequence and de novo assembly of Takifugu bimaculatus genome using PacBio and Hi-C technologies.</title>
        <authorList>
            <person name="Xu P."/>
            <person name="Liu B."/>
            <person name="Zhou Z."/>
        </authorList>
    </citation>
    <scope>NUCLEOTIDE SEQUENCE [LARGE SCALE GENOMIC DNA]</scope>
    <source>
        <strain evidence="7">TB-2018</strain>
        <tissue evidence="7">Muscle</tissue>
    </source>
</reference>
<evidence type="ECO:0000256" key="3">
    <source>
        <dbReference type="ARBA" id="ARBA00022737"/>
    </source>
</evidence>
<dbReference type="SUPFAM" id="SSF52058">
    <property type="entry name" value="L domain-like"/>
    <property type="match status" value="1"/>
</dbReference>
<dbReference type="SMART" id="SM00369">
    <property type="entry name" value="LRR_TYP"/>
    <property type="match status" value="7"/>
</dbReference>
<gene>
    <name evidence="7" type="ORF">fugu_017621</name>
</gene>
<evidence type="ECO:0000256" key="4">
    <source>
        <dbReference type="ARBA" id="ARBA00023180"/>
    </source>
</evidence>
<dbReference type="GO" id="GO:0005886">
    <property type="term" value="C:plasma membrane"/>
    <property type="evidence" value="ECO:0007669"/>
    <property type="project" value="TreeGrafter"/>
</dbReference>
<dbReference type="InterPro" id="IPR032675">
    <property type="entry name" value="LRR_dom_sf"/>
</dbReference>
<keyword evidence="2 5" id="KW-0732">Signal</keyword>
<evidence type="ECO:0000256" key="5">
    <source>
        <dbReference type="SAM" id="SignalP"/>
    </source>
</evidence>
<keyword evidence="8" id="KW-1185">Reference proteome</keyword>
<keyword evidence="3" id="KW-0677">Repeat</keyword>
<feature type="signal peptide" evidence="5">
    <location>
        <begin position="1"/>
        <end position="18"/>
    </location>
</feature>
<comment type="caution">
    <text evidence="7">The sequence shown here is derived from an EMBL/GenBank/DDBJ whole genome shotgun (WGS) entry which is preliminary data.</text>
</comment>
<keyword evidence="4" id="KW-0325">Glycoprotein</keyword>
<dbReference type="SMART" id="SM00082">
    <property type="entry name" value="LRRCT"/>
    <property type="match status" value="1"/>
</dbReference>
<dbReference type="AlphaFoldDB" id="A0A4Z2BSF6"/>
<feature type="chain" id="PRO_5021384312" description="LRRCT domain-containing protein" evidence="5">
    <location>
        <begin position="19"/>
        <end position="331"/>
    </location>
</feature>
<dbReference type="InterPro" id="IPR000483">
    <property type="entry name" value="Cys-rich_flank_reg_C"/>
</dbReference>
<dbReference type="InterPro" id="IPR001611">
    <property type="entry name" value="Leu-rich_rpt"/>
</dbReference>
<dbReference type="EMBL" id="SWLE01000011">
    <property type="protein sequence ID" value="TNM94862.1"/>
    <property type="molecule type" value="Genomic_DNA"/>
</dbReference>
<dbReference type="PANTHER" id="PTHR24369">
    <property type="entry name" value="ANTIGEN BSP, PUTATIVE-RELATED"/>
    <property type="match status" value="1"/>
</dbReference>
<sequence length="331" mass="37390">MKSWYTLAFLCFTCVCRGSPSCPPLCKCYSRRAEVVCNEVALTEYPSGSLQKNTTMVTIQYTNISSITEDDLSATPQLRELHLYNNHLRRLSSHLLRGVPQLHTLDFTENKLSELPEDVFSHAPLSSLVLKANRLEKVDAKWFPHNSNLTWLDLSGNLLTRIPASLLQKLSHLENLDISDNRVDRIPSNVFSPLSKLERLNLQDNKLASLDAATFQSTSKVLYLFLSRNKLSKLPQNLFQGLTQVRVLSLDDNQLRHIPTGLLDPLTSLDDEGLDLTGNPWLCDGQMKYLWRWIQKNKNKLFLPGTITCARPPSLAGRSIVSLAESELDQS</sequence>
<dbReference type="Gene3D" id="3.80.10.10">
    <property type="entry name" value="Ribonuclease Inhibitor"/>
    <property type="match status" value="3"/>
</dbReference>